<comment type="subunit">
    <text evidence="10">Homodimer.</text>
</comment>
<dbReference type="Pfam" id="PF04166">
    <property type="entry name" value="PdxA"/>
    <property type="match status" value="1"/>
</dbReference>
<evidence type="ECO:0000313" key="13">
    <source>
        <dbReference type="Proteomes" id="UP001177258"/>
    </source>
</evidence>
<dbReference type="Proteomes" id="UP001177258">
    <property type="component" value="Unassembled WGS sequence"/>
</dbReference>
<dbReference type="EMBL" id="JAUPEV010000001">
    <property type="protein sequence ID" value="MDO7252482.1"/>
    <property type="molecule type" value="Genomic_DNA"/>
</dbReference>
<dbReference type="GO" id="GO:0042823">
    <property type="term" value="P:pyridoxal phosphate biosynthetic process"/>
    <property type="evidence" value="ECO:0007669"/>
    <property type="project" value="UniProtKB-UniRule"/>
</dbReference>
<dbReference type="PANTHER" id="PTHR30004:SF6">
    <property type="entry name" value="D-THREONATE 4-PHOSPHATE DEHYDROGENASE"/>
    <property type="match status" value="1"/>
</dbReference>
<comment type="cofactor">
    <cofactor evidence="10">
        <name>Zn(2+)</name>
        <dbReference type="ChEBI" id="CHEBI:29105"/>
    </cofactor>
    <cofactor evidence="10">
        <name>Mg(2+)</name>
        <dbReference type="ChEBI" id="CHEBI:18420"/>
    </cofactor>
    <cofactor evidence="10">
        <name>Co(2+)</name>
        <dbReference type="ChEBI" id="CHEBI:48828"/>
    </cofactor>
</comment>
<gene>
    <name evidence="10 12" type="primary">pdxA</name>
    <name evidence="11" type="ORF">Q5I04_00920</name>
    <name evidence="12" type="ORF">Q5I06_00920</name>
</gene>
<dbReference type="AlphaFoldDB" id="A0AA90PRX5"/>
<dbReference type="RefSeq" id="WP_305516324.1">
    <property type="nucleotide sequence ID" value="NZ_JAUPEV010000001.1"/>
</dbReference>
<accession>A0AA90PRX5</accession>
<evidence type="ECO:0000256" key="4">
    <source>
        <dbReference type="ARBA" id="ARBA00022842"/>
    </source>
</evidence>
<keyword evidence="5 10" id="KW-0521">NADP</keyword>
<keyword evidence="7 10" id="KW-0520">NAD</keyword>
<evidence type="ECO:0000256" key="5">
    <source>
        <dbReference type="ARBA" id="ARBA00022857"/>
    </source>
</evidence>
<dbReference type="InterPro" id="IPR037539">
    <property type="entry name" value="PdxA_epsilonprot"/>
</dbReference>
<feature type="binding site" evidence="10">
    <location>
        <position position="121"/>
    </location>
    <ligand>
        <name>substrate</name>
    </ligand>
</feature>
<dbReference type="Proteomes" id="UP001240777">
    <property type="component" value="Unassembled WGS sequence"/>
</dbReference>
<name>A0AA90PRX5_9HELI</name>
<evidence type="ECO:0000313" key="11">
    <source>
        <dbReference type="EMBL" id="MDO7252482.1"/>
    </source>
</evidence>
<feature type="binding site" evidence="10">
    <location>
        <position position="252"/>
    </location>
    <ligand>
        <name>substrate</name>
    </ligand>
</feature>
<keyword evidence="8 10" id="KW-0664">Pyridoxine biosynthesis</keyword>
<evidence type="ECO:0000256" key="8">
    <source>
        <dbReference type="ARBA" id="ARBA00023096"/>
    </source>
</evidence>
<dbReference type="GO" id="GO:0008615">
    <property type="term" value="P:pyridoxine biosynthetic process"/>
    <property type="evidence" value="ECO:0007669"/>
    <property type="project" value="UniProtKB-UniRule"/>
</dbReference>
<keyword evidence="3 10" id="KW-0862">Zinc</keyword>
<evidence type="ECO:0000256" key="9">
    <source>
        <dbReference type="ARBA" id="ARBA00023285"/>
    </source>
</evidence>
<reference evidence="11 13" key="3">
    <citation type="journal article" date="2024" name="Syst. Appl. Microbiol.">
        <title>Helicobacter cappadocius sp. nov., from lizards: The first psychrotrophic Helicobacter species.</title>
        <authorList>
            <person name="Aydin F."/>
            <person name="Tarhane S."/>
            <person name="Karakaya E."/>
            <person name="Abay S."/>
            <person name="Kayman T."/>
            <person name="Guran O."/>
            <person name="Bozkurt E."/>
            <person name="Uzum N."/>
            <person name="Avci A."/>
            <person name="Olgun K."/>
            <person name="Jablonski D."/>
            <person name="Guran C."/>
            <person name="Burcin Saticioglu I."/>
        </authorList>
    </citation>
    <scope>NUCLEOTIDE SEQUENCE [LARGE SCALE GENOMIC DNA]</scope>
    <source>
        <strain evidence="11">Faydin-H75</strain>
        <strain evidence="13">faydin-H76</strain>
    </source>
</reference>
<dbReference type="GO" id="GO:0050570">
    <property type="term" value="F:4-hydroxythreonine-4-phosphate dehydrogenase activity"/>
    <property type="evidence" value="ECO:0007669"/>
    <property type="project" value="UniProtKB-UniRule"/>
</dbReference>
<keyword evidence="4 10" id="KW-0460">Magnesium</keyword>
<keyword evidence="1 10" id="KW-0963">Cytoplasm</keyword>
<evidence type="ECO:0000256" key="10">
    <source>
        <dbReference type="HAMAP-Rule" id="MF_02086"/>
    </source>
</evidence>
<reference evidence="11" key="2">
    <citation type="submission" date="2023-07" db="EMBL/GenBank/DDBJ databases">
        <authorList>
            <person name="Aydin F."/>
            <person name="Tarhane S."/>
            <person name="Saticioglu I.B."/>
            <person name="Karakaya E."/>
            <person name="Abay S."/>
            <person name="Guran O."/>
            <person name="Bozkurt E."/>
            <person name="Uzum N."/>
            <person name="Olgun K."/>
            <person name="Jablonski D."/>
        </authorList>
    </citation>
    <scope>NUCLEOTIDE SEQUENCE</scope>
    <source>
        <strain evidence="11">Faydin-H75</strain>
    </source>
</reference>
<evidence type="ECO:0000256" key="7">
    <source>
        <dbReference type="ARBA" id="ARBA00023027"/>
    </source>
</evidence>
<dbReference type="SUPFAM" id="SSF53659">
    <property type="entry name" value="Isocitrate/Isopropylmalate dehydrogenase-like"/>
    <property type="match status" value="1"/>
</dbReference>
<feature type="binding site" evidence="10">
    <location>
        <position position="244"/>
    </location>
    <ligand>
        <name>a divalent metal cation</name>
        <dbReference type="ChEBI" id="CHEBI:60240"/>
        <note>ligand shared between dimeric partners</note>
    </ligand>
</feature>
<protein>
    <recommendedName>
        <fullName evidence="10">4-hydroxythreonine-4-phosphate dehydrogenase</fullName>
        <ecNumber evidence="10">1.1.1.262</ecNumber>
    </recommendedName>
    <alternativeName>
        <fullName evidence="10">4-(phosphohydroxy)-L-threonine dehydrogenase</fullName>
    </alternativeName>
</protein>
<keyword evidence="2 10" id="KW-0479">Metal-binding</keyword>
<comment type="similarity">
    <text evidence="10">Belongs to the PdxA family.</text>
</comment>
<evidence type="ECO:0000256" key="1">
    <source>
        <dbReference type="ARBA" id="ARBA00022490"/>
    </source>
</evidence>
<feature type="binding site" evidence="10">
    <location>
        <position position="188"/>
    </location>
    <ligand>
        <name>a divalent metal cation</name>
        <dbReference type="ChEBI" id="CHEBI:60240"/>
        <note>ligand shared between dimeric partners</note>
    </ligand>
</feature>
<proteinExistence type="inferred from homology"/>
<keyword evidence="14" id="KW-1185">Reference proteome</keyword>
<keyword evidence="6 10" id="KW-0560">Oxidoreductase</keyword>
<dbReference type="GO" id="GO:0051287">
    <property type="term" value="F:NAD binding"/>
    <property type="evidence" value="ECO:0007669"/>
    <property type="project" value="InterPro"/>
</dbReference>
<evidence type="ECO:0000256" key="2">
    <source>
        <dbReference type="ARBA" id="ARBA00022723"/>
    </source>
</evidence>
<reference evidence="12 14" key="1">
    <citation type="submission" date="2023-07" db="EMBL/GenBank/DDBJ databases">
        <title>Unpublished Manusciprt.</title>
        <authorList>
            <person name="Aydin F."/>
            <person name="Tarhane S."/>
            <person name="Saticioglu I.B."/>
            <person name="Karakaya E."/>
            <person name="Abay S."/>
            <person name="Guran O."/>
            <person name="Bozkurt E."/>
            <person name="Uzum N."/>
            <person name="Olgun K."/>
            <person name="Jablonski D."/>
        </authorList>
    </citation>
    <scope>NUCLEOTIDE SEQUENCE</scope>
    <source>
        <strain evidence="14">faydin-H75</strain>
        <strain evidence="12">Faydin-H76</strain>
    </source>
</reference>
<dbReference type="NCBIfam" id="NF003040">
    <property type="entry name" value="PRK03946.1"/>
    <property type="match status" value="1"/>
</dbReference>
<feature type="binding site" evidence="10">
    <location>
        <position position="261"/>
    </location>
    <ligand>
        <name>substrate</name>
    </ligand>
</feature>
<dbReference type="GO" id="GO:0005737">
    <property type="term" value="C:cytoplasm"/>
    <property type="evidence" value="ECO:0007669"/>
    <property type="project" value="UniProtKB-SubCell"/>
</dbReference>
<keyword evidence="9 10" id="KW-0170">Cobalt</keyword>
<dbReference type="PANTHER" id="PTHR30004">
    <property type="entry name" value="4-HYDROXYTHREONINE-4-PHOSPHATE DEHYDROGENASE"/>
    <property type="match status" value="1"/>
</dbReference>
<dbReference type="InterPro" id="IPR005255">
    <property type="entry name" value="PdxA_fam"/>
</dbReference>
<comment type="function">
    <text evidence="10">Catalyzes the NAD(P)-dependent oxidation of 4-(phosphooxy)-L-threonine (HTP) into 2-amino-3-oxo-4-(phosphooxy)butyric acid which spontaneously decarboxylates to form 3-amino-2-oxopropyl phosphate (AHAP).</text>
</comment>
<evidence type="ECO:0000256" key="6">
    <source>
        <dbReference type="ARBA" id="ARBA00023002"/>
    </source>
</evidence>
<evidence type="ECO:0000313" key="14">
    <source>
        <dbReference type="Proteomes" id="UP001240777"/>
    </source>
</evidence>
<feature type="binding site" evidence="10">
    <location>
        <position position="270"/>
    </location>
    <ligand>
        <name>substrate</name>
    </ligand>
</feature>
<dbReference type="EMBL" id="JAUYZK010000001">
    <property type="protein sequence ID" value="MDP2538349.1"/>
    <property type="molecule type" value="Genomic_DNA"/>
</dbReference>
<comment type="subcellular location">
    <subcellularLocation>
        <location evidence="10">Cytoplasm</location>
    </subcellularLocation>
</comment>
<organism evidence="12 13">
    <name type="scientific">Helicobacter cappadocius</name>
    <dbReference type="NCBI Taxonomy" id="3063998"/>
    <lineage>
        <taxon>Bacteria</taxon>
        <taxon>Pseudomonadati</taxon>
        <taxon>Campylobacterota</taxon>
        <taxon>Epsilonproteobacteria</taxon>
        <taxon>Campylobacterales</taxon>
        <taxon>Helicobacteraceae</taxon>
        <taxon>Helicobacter</taxon>
    </lineage>
</organism>
<comment type="miscellaneous">
    <text evidence="10">The active site is located at the dimer interface.</text>
</comment>
<evidence type="ECO:0000313" key="12">
    <source>
        <dbReference type="EMBL" id="MDP2538349.1"/>
    </source>
</evidence>
<dbReference type="GO" id="GO:0050897">
    <property type="term" value="F:cobalt ion binding"/>
    <property type="evidence" value="ECO:0007669"/>
    <property type="project" value="UniProtKB-UniRule"/>
</dbReference>
<comment type="catalytic activity">
    <reaction evidence="10">
        <text>4-(phosphooxy)-L-threonine + NAD(+) = 3-amino-2-oxopropyl phosphate + CO2 + NADH</text>
        <dbReference type="Rhea" id="RHEA:32275"/>
        <dbReference type="ChEBI" id="CHEBI:16526"/>
        <dbReference type="ChEBI" id="CHEBI:57279"/>
        <dbReference type="ChEBI" id="CHEBI:57540"/>
        <dbReference type="ChEBI" id="CHEBI:57945"/>
        <dbReference type="ChEBI" id="CHEBI:58452"/>
        <dbReference type="EC" id="1.1.1.262"/>
    </reaction>
</comment>
<dbReference type="GO" id="GO:0008270">
    <property type="term" value="F:zinc ion binding"/>
    <property type="evidence" value="ECO:0007669"/>
    <property type="project" value="UniProtKB-UniRule"/>
</dbReference>
<comment type="caution">
    <text evidence="12">The sequence shown here is derived from an EMBL/GenBank/DDBJ whole genome shotgun (WGS) entry which is preliminary data.</text>
</comment>
<sequence>MKKVAISVGDINGVGIHIALKEHSEIKKICHPIYCAHQEVFEKACDILKLKMPRDMDFFPLDQNIPDIFPSSITSQSGRYSYESFIKACELADEKKVHSICTLPINKKSWSLANISEIGHTEVLAKRYHRDTIMMLGCEKMFVALFTDHIPLKSVSSHITAEKLSAFLLNLYKNLKLKNVLVLGVNPHCGDGGIIGDEDKQINLAIKNVNEAIKKEIFIGPIPPDTAFSPINREKYRFFVSMYHDVGLAPLKALYFYDSINITLNIPIFRVSVDHGVAYDIAYKSQPNTQSYLNAINLATKNGIFYE</sequence>
<feature type="binding site" evidence="10">
    <location>
        <position position="149"/>
    </location>
    <ligand>
        <name>a divalent metal cation</name>
        <dbReference type="ChEBI" id="CHEBI:60240"/>
        <note>ligand shared between dimeric partners</note>
    </ligand>
</feature>
<dbReference type="GO" id="GO:0000287">
    <property type="term" value="F:magnesium ion binding"/>
    <property type="evidence" value="ECO:0007669"/>
    <property type="project" value="UniProtKB-UniRule"/>
</dbReference>
<evidence type="ECO:0000256" key="3">
    <source>
        <dbReference type="ARBA" id="ARBA00022833"/>
    </source>
</evidence>
<dbReference type="EC" id="1.1.1.262" evidence="10"/>
<dbReference type="Gene3D" id="3.40.718.10">
    <property type="entry name" value="Isopropylmalate Dehydrogenase"/>
    <property type="match status" value="1"/>
</dbReference>
<comment type="pathway">
    <text evidence="10">Cofactor biosynthesis; pyridoxine 5'-phosphate biosynthesis; pyridoxine 5'-phosphate from D-erythrose 4-phosphate: step 4/5.</text>
</comment>
<dbReference type="HAMAP" id="MF_02086">
    <property type="entry name" value="PdxA_Epsilonprot"/>
    <property type="match status" value="1"/>
</dbReference>
<feature type="binding site" evidence="10">
    <location>
        <position position="120"/>
    </location>
    <ligand>
        <name>substrate</name>
    </ligand>
</feature>